<dbReference type="PROSITE" id="PS51411">
    <property type="entry name" value="PSP1_C"/>
    <property type="match status" value="1"/>
</dbReference>
<reference evidence="3 4" key="1">
    <citation type="journal article" date="2009" name="Stand. Genomic Sci.">
        <title>Complete genome sequence of Thermanaerovibrio acidaminovorans type strain (Su883).</title>
        <authorList>
            <person name="Chovatia M."/>
            <person name="Sikorski J."/>
            <person name="Schroder M."/>
            <person name="Lapidus A."/>
            <person name="Nolan M."/>
            <person name="Tice H."/>
            <person name="Glavina Del Rio T."/>
            <person name="Copeland A."/>
            <person name="Cheng J.F."/>
            <person name="Lucas S."/>
            <person name="Chen F."/>
            <person name="Bruce D."/>
            <person name="Goodwin L."/>
            <person name="Pitluck S."/>
            <person name="Ivanova N."/>
            <person name="Mavromatis K."/>
            <person name="Ovchinnikova G."/>
            <person name="Pati A."/>
            <person name="Chen A."/>
            <person name="Palaniappan K."/>
            <person name="Land M."/>
            <person name="Hauser L."/>
            <person name="Chang Y.J."/>
            <person name="Jeffries C.D."/>
            <person name="Chain P."/>
            <person name="Saunders E."/>
            <person name="Detter J.C."/>
            <person name="Brettin T."/>
            <person name="Rohde M."/>
            <person name="Goker M."/>
            <person name="Spring S."/>
            <person name="Bristow J."/>
            <person name="Markowitz V."/>
            <person name="Hugenholtz P."/>
            <person name="Kyrpides N.C."/>
            <person name="Klenk H.P."/>
            <person name="Eisen J.A."/>
        </authorList>
    </citation>
    <scope>NUCLEOTIDE SEQUENCE [LARGE SCALE GENOMIC DNA]</scope>
    <source>
        <strain evidence="4">ATCC 49978 / DSM 6589 / Su883</strain>
    </source>
</reference>
<feature type="compositionally biased region" description="Basic residues" evidence="1">
    <location>
        <begin position="338"/>
        <end position="348"/>
    </location>
</feature>
<feature type="domain" description="PSP1 C-terminal" evidence="2">
    <location>
        <begin position="74"/>
        <end position="161"/>
    </location>
</feature>
<dbReference type="EnsemblBacteria" id="ACZ19249">
    <property type="protein sequence ID" value="ACZ19249"/>
    <property type="gene ID" value="Taci_1017"/>
</dbReference>
<dbReference type="NCBIfam" id="NF041131">
    <property type="entry name" value="RicT_YaaT_fam"/>
    <property type="match status" value="1"/>
</dbReference>
<dbReference type="eggNOG" id="COG1774">
    <property type="taxonomic scope" value="Bacteria"/>
</dbReference>
<keyword evidence="4" id="KW-1185">Reference proteome</keyword>
<feature type="compositionally biased region" description="Basic and acidic residues" evidence="1">
    <location>
        <begin position="369"/>
        <end position="382"/>
    </location>
</feature>
<dbReference type="PANTHER" id="PTHR43830:SF3">
    <property type="entry name" value="PROTEIN PSP1"/>
    <property type="match status" value="1"/>
</dbReference>
<accession>D1B5F8</accession>
<dbReference type="HOGENOM" id="CLU_033149_2_1_0"/>
<dbReference type="AlphaFoldDB" id="D1B5F8"/>
<dbReference type="GO" id="GO:0005737">
    <property type="term" value="C:cytoplasm"/>
    <property type="evidence" value="ECO:0007669"/>
    <property type="project" value="TreeGrafter"/>
</dbReference>
<dbReference type="EMBL" id="CP001818">
    <property type="protein sequence ID" value="ACZ19249.1"/>
    <property type="molecule type" value="Genomic_DNA"/>
</dbReference>
<dbReference type="RefSeq" id="WP_012869764.1">
    <property type="nucleotide sequence ID" value="NC_013522.1"/>
</dbReference>
<feature type="compositionally biased region" description="Basic residues" evidence="1">
    <location>
        <begin position="383"/>
        <end position="396"/>
    </location>
</feature>
<dbReference type="Pfam" id="PF04468">
    <property type="entry name" value="PSP1"/>
    <property type="match status" value="1"/>
</dbReference>
<organism evidence="3 4">
    <name type="scientific">Thermanaerovibrio acidaminovorans (strain ATCC 49978 / DSM 6589 / Su883)</name>
    <name type="common">Selenomonas acidaminovorans</name>
    <dbReference type="NCBI Taxonomy" id="525903"/>
    <lineage>
        <taxon>Bacteria</taxon>
        <taxon>Thermotogati</taxon>
        <taxon>Synergistota</taxon>
        <taxon>Synergistia</taxon>
        <taxon>Synergistales</taxon>
        <taxon>Synergistaceae</taxon>
        <taxon>Thermanaerovibrio</taxon>
    </lineage>
</organism>
<name>D1B5F8_THEAS</name>
<dbReference type="InterPro" id="IPR007557">
    <property type="entry name" value="PSP1_C"/>
</dbReference>
<gene>
    <name evidence="3" type="ordered locus">Taci_1017</name>
</gene>
<dbReference type="KEGG" id="tai:Taci_1017"/>
<dbReference type="OrthoDB" id="9779344at2"/>
<dbReference type="PANTHER" id="PTHR43830">
    <property type="entry name" value="PROTEIN PSP1"/>
    <property type="match status" value="1"/>
</dbReference>
<evidence type="ECO:0000313" key="3">
    <source>
        <dbReference type="EMBL" id="ACZ19249.1"/>
    </source>
</evidence>
<evidence type="ECO:0000259" key="2">
    <source>
        <dbReference type="PROSITE" id="PS51411"/>
    </source>
</evidence>
<protein>
    <submittedName>
        <fullName evidence="3">PSP1 domain protein</fullName>
    </submittedName>
</protein>
<dbReference type="InterPro" id="IPR047767">
    <property type="entry name" value="PSP1-like"/>
</dbReference>
<dbReference type="STRING" id="525903.Taci_1017"/>
<proteinExistence type="predicted"/>
<evidence type="ECO:0000256" key="1">
    <source>
        <dbReference type="SAM" id="MobiDB-lite"/>
    </source>
</evidence>
<feature type="region of interest" description="Disordered" evidence="1">
    <location>
        <begin position="321"/>
        <end position="404"/>
    </location>
</feature>
<dbReference type="Proteomes" id="UP000002030">
    <property type="component" value="Chromosome"/>
</dbReference>
<sequence>MPRYLAVLGKPRYLGIFGLEDESVPLSKGDRIMVFSPRGEEVALVLGVISPEKEEELRVMRSNQDMGDGVRSEPLVMDLEFISPLEDQSGLPTPEEDESALRRARDILSSHCLPMKIIDAEYLPNRNKLFFYFTAEQRVDFRALVKDLAKEFRTRIELRQVGVRDEAKIIRGLAPCGRPCCCSYWLHQFAPICIKMVKEQNLALNPTKISGLCGRLMCCMSFEHRAYRELWEHLPNPGSKVKTPKGNYVIVGVDLKRSAVRCSFPGGPELLVPVHLFDQFKETVMRGEDWVPPVSAEEPHCGACSLQFGDLPGSMEVRLEEPKEVQEDAPVDQVPKGSSRRRRRRKKPKGTDRVEADSSESEAEVPSGHPKEEPKAEGERKPSGKRRWRGRRNRKKPAGEGEAS</sequence>
<dbReference type="PATRIC" id="fig|525903.6.peg.1015"/>
<evidence type="ECO:0000313" key="4">
    <source>
        <dbReference type="Proteomes" id="UP000002030"/>
    </source>
</evidence>